<evidence type="ECO:0000256" key="3">
    <source>
        <dbReference type="RuleBase" id="RU003707"/>
    </source>
</evidence>
<dbReference type="Gene3D" id="1.10.12.10">
    <property type="entry name" value="Lyase 2-enoyl-coa Hydratase, Chain A, domain 2"/>
    <property type="match status" value="1"/>
</dbReference>
<evidence type="ECO:0000256" key="2">
    <source>
        <dbReference type="ARBA" id="ARBA00023239"/>
    </source>
</evidence>
<dbReference type="Pfam" id="PF00378">
    <property type="entry name" value="ECH_1"/>
    <property type="match status" value="1"/>
</dbReference>
<dbReference type="Gene3D" id="3.90.226.10">
    <property type="entry name" value="2-enoyl-CoA Hydratase, Chain A, domain 1"/>
    <property type="match status" value="1"/>
</dbReference>
<dbReference type="FunFam" id="1.10.12.10:FF:000001">
    <property type="entry name" value="Probable enoyl-CoA hydratase, mitochondrial"/>
    <property type="match status" value="1"/>
</dbReference>
<dbReference type="Proteomes" id="UP000277424">
    <property type="component" value="Unassembled WGS sequence"/>
</dbReference>
<dbReference type="SUPFAM" id="SSF52096">
    <property type="entry name" value="ClpP/crotonase"/>
    <property type="match status" value="1"/>
</dbReference>
<proteinExistence type="inferred from homology"/>
<comment type="caution">
    <text evidence="4">The sequence shown here is derived from an EMBL/GenBank/DDBJ whole genome shotgun (WGS) entry which is preliminary data.</text>
</comment>
<dbReference type="PROSITE" id="PS00166">
    <property type="entry name" value="ENOYL_COA_HYDRATASE"/>
    <property type="match status" value="1"/>
</dbReference>
<dbReference type="EMBL" id="RBIG01000001">
    <property type="protein sequence ID" value="RKQ72359.1"/>
    <property type="molecule type" value="Genomic_DNA"/>
</dbReference>
<dbReference type="InterPro" id="IPR029045">
    <property type="entry name" value="ClpP/crotonase-like_dom_sf"/>
</dbReference>
<dbReference type="InterPro" id="IPR014748">
    <property type="entry name" value="Enoyl-CoA_hydra_C"/>
</dbReference>
<dbReference type="FunFam" id="3.90.226.10:FF:000009">
    <property type="entry name" value="Carnitinyl-CoA dehydratase"/>
    <property type="match status" value="1"/>
</dbReference>
<dbReference type="OrthoDB" id="7957667at2"/>
<dbReference type="PANTHER" id="PTHR11941">
    <property type="entry name" value="ENOYL-COA HYDRATASE-RELATED"/>
    <property type="match status" value="1"/>
</dbReference>
<dbReference type="GO" id="GO:0016836">
    <property type="term" value="F:hydro-lyase activity"/>
    <property type="evidence" value="ECO:0007669"/>
    <property type="project" value="UniProtKB-ARBA"/>
</dbReference>
<evidence type="ECO:0000256" key="1">
    <source>
        <dbReference type="ARBA" id="ARBA00005254"/>
    </source>
</evidence>
<dbReference type="GO" id="GO:0006635">
    <property type="term" value="P:fatty acid beta-oxidation"/>
    <property type="evidence" value="ECO:0007669"/>
    <property type="project" value="TreeGrafter"/>
</dbReference>
<dbReference type="InterPro" id="IPR001753">
    <property type="entry name" value="Enoyl-CoA_hydra/iso"/>
</dbReference>
<dbReference type="InterPro" id="IPR018376">
    <property type="entry name" value="Enoyl-CoA_hyd/isom_CS"/>
</dbReference>
<protein>
    <submittedName>
        <fullName evidence="4">Enoyl-CoA hydratase</fullName>
    </submittedName>
</protein>
<dbReference type="AlphaFoldDB" id="A0A420WMZ6"/>
<organism evidence="4 5">
    <name type="scientific">Oceanibaculum indicum</name>
    <dbReference type="NCBI Taxonomy" id="526216"/>
    <lineage>
        <taxon>Bacteria</taxon>
        <taxon>Pseudomonadati</taxon>
        <taxon>Pseudomonadota</taxon>
        <taxon>Alphaproteobacteria</taxon>
        <taxon>Rhodospirillales</taxon>
        <taxon>Oceanibaculaceae</taxon>
        <taxon>Oceanibaculum</taxon>
    </lineage>
</organism>
<name>A0A420WMZ6_9PROT</name>
<dbReference type="PANTHER" id="PTHR11941:SF54">
    <property type="entry name" value="ENOYL-COA HYDRATASE, MITOCHONDRIAL"/>
    <property type="match status" value="1"/>
</dbReference>
<dbReference type="RefSeq" id="WP_121216731.1">
    <property type="nucleotide sequence ID" value="NZ_RBIG01000001.1"/>
</dbReference>
<accession>A0A420WMZ6</accession>
<gene>
    <name evidence="4" type="ORF">BCL74_0123</name>
</gene>
<reference evidence="4 5" key="1">
    <citation type="submission" date="2018-10" db="EMBL/GenBank/DDBJ databases">
        <title>Comparative analysis of microorganisms from saline springs in Andes Mountain Range, Colombia.</title>
        <authorList>
            <person name="Rubin E."/>
        </authorList>
    </citation>
    <scope>NUCLEOTIDE SEQUENCE [LARGE SCALE GENOMIC DNA]</scope>
    <source>
        <strain evidence="4 5">USBA 36</strain>
    </source>
</reference>
<dbReference type="CDD" id="cd06558">
    <property type="entry name" value="crotonase-like"/>
    <property type="match status" value="1"/>
</dbReference>
<sequence>MSDLVLSTLDSNGVLHLRLNRPEARNALSRPLISALAGALRAAATDETVRVVLLSGGEKQFCAGADIKEFVAEGGAVLEDRQRIENWAAIEAFPKPMIAAVEGYAFGGGFELALLADFIIAADNARFGFPEINLGLFPGDGGTQRAARTAGKALAMKLILTGEPIDAATALDAGLVAELVPAGDAEARAGALAALIAAKPPIALRLAKASVLAAFEVPLAAGLLQERQLIARAFATEDRLEGVTAFKEKRPPVFRGR</sequence>
<comment type="similarity">
    <text evidence="1 3">Belongs to the enoyl-CoA hydratase/isomerase family.</text>
</comment>
<keyword evidence="2" id="KW-0456">Lyase</keyword>
<evidence type="ECO:0000313" key="4">
    <source>
        <dbReference type="EMBL" id="RKQ72359.1"/>
    </source>
</evidence>
<evidence type="ECO:0000313" key="5">
    <source>
        <dbReference type="Proteomes" id="UP000277424"/>
    </source>
</evidence>